<dbReference type="SMART" id="SM00342">
    <property type="entry name" value="HTH_ARAC"/>
    <property type="match status" value="1"/>
</dbReference>
<evidence type="ECO:0000256" key="1">
    <source>
        <dbReference type="ARBA" id="ARBA00023015"/>
    </source>
</evidence>
<keyword evidence="3" id="KW-0010">Activator</keyword>
<keyword evidence="4" id="KW-0804">Transcription</keyword>
<feature type="domain" description="HTH araC/xylS-type" evidence="5">
    <location>
        <begin position="165"/>
        <end position="263"/>
    </location>
</feature>
<dbReference type="PANTHER" id="PTHR46796">
    <property type="entry name" value="HTH-TYPE TRANSCRIPTIONAL ACTIVATOR RHAS-RELATED"/>
    <property type="match status" value="1"/>
</dbReference>
<keyword evidence="2" id="KW-0238">DNA-binding</keyword>
<evidence type="ECO:0000256" key="2">
    <source>
        <dbReference type="ARBA" id="ARBA00023125"/>
    </source>
</evidence>
<organism evidence="6 7">
    <name type="scientific">Rhodanobacter glycinis</name>
    <dbReference type="NCBI Taxonomy" id="582702"/>
    <lineage>
        <taxon>Bacteria</taxon>
        <taxon>Pseudomonadati</taxon>
        <taxon>Pseudomonadota</taxon>
        <taxon>Gammaproteobacteria</taxon>
        <taxon>Lysobacterales</taxon>
        <taxon>Rhodanobacteraceae</taxon>
        <taxon>Rhodanobacter</taxon>
    </lineage>
</organism>
<evidence type="ECO:0000259" key="5">
    <source>
        <dbReference type="PROSITE" id="PS01124"/>
    </source>
</evidence>
<dbReference type="AlphaFoldDB" id="A0A5B9E5X5"/>
<dbReference type="GO" id="GO:0003700">
    <property type="term" value="F:DNA-binding transcription factor activity"/>
    <property type="evidence" value="ECO:0007669"/>
    <property type="project" value="InterPro"/>
</dbReference>
<evidence type="ECO:0000256" key="3">
    <source>
        <dbReference type="ARBA" id="ARBA00023159"/>
    </source>
</evidence>
<reference evidence="6 7" key="1">
    <citation type="submission" date="2019-08" db="EMBL/GenBank/DDBJ databases">
        <title>Complete genome sequence of Rhodanobacter glycinis strain T01E-68 isolated from tomato root.</title>
        <authorList>
            <person name="Weon H.-Y."/>
            <person name="Lee S.A."/>
        </authorList>
    </citation>
    <scope>NUCLEOTIDE SEQUENCE [LARGE SCALE GENOMIC DNA]</scope>
    <source>
        <strain evidence="6 7">T01E-68</strain>
    </source>
</reference>
<dbReference type="SUPFAM" id="SSF46689">
    <property type="entry name" value="Homeodomain-like"/>
    <property type="match status" value="2"/>
</dbReference>
<dbReference type="PROSITE" id="PS00041">
    <property type="entry name" value="HTH_ARAC_FAMILY_1"/>
    <property type="match status" value="1"/>
</dbReference>
<sequence>MQRLLQTTLGLTQQQRTIGALRIATSSYAADQRLPLHEHTNAYLCLVTHGAYWQHAGGHVSECAQGLLLVHPEGHRHANCFAEHGARCLNIHLDHALEDDAAVRHLLADHRQMNLPGGNRLRHCIEYELTTSDDAAPLALQAAVLELLAQACRQREHPGAPAWLGRVLERLHDQPGTPPSLHELAALAGVHPAHLARSFRQAHGLSVGEYQRRLRIERACKALDNPACGIAAIAADAGFADQSHFARVFRRVTGETPRAWRQRTQKSY</sequence>
<evidence type="ECO:0000313" key="7">
    <source>
        <dbReference type="Proteomes" id="UP000321807"/>
    </source>
</evidence>
<dbReference type="Pfam" id="PF12833">
    <property type="entry name" value="HTH_18"/>
    <property type="match status" value="1"/>
</dbReference>
<dbReference type="Proteomes" id="UP000321807">
    <property type="component" value="Chromosome"/>
</dbReference>
<dbReference type="InterPro" id="IPR018062">
    <property type="entry name" value="HTH_AraC-typ_CS"/>
</dbReference>
<dbReference type="InterPro" id="IPR020449">
    <property type="entry name" value="Tscrpt_reg_AraC-type_HTH"/>
</dbReference>
<dbReference type="PROSITE" id="PS01124">
    <property type="entry name" value="HTH_ARAC_FAMILY_2"/>
    <property type="match status" value="1"/>
</dbReference>
<dbReference type="RefSeq" id="WP_147628320.1">
    <property type="nucleotide sequence ID" value="NZ_CP042807.1"/>
</dbReference>
<name>A0A5B9E5X5_9GAMM</name>
<proteinExistence type="predicted"/>
<gene>
    <name evidence="6" type="ORF">CS053_17230</name>
</gene>
<dbReference type="InterPro" id="IPR009057">
    <property type="entry name" value="Homeodomain-like_sf"/>
</dbReference>
<dbReference type="InterPro" id="IPR018060">
    <property type="entry name" value="HTH_AraC"/>
</dbReference>
<dbReference type="GO" id="GO:0043565">
    <property type="term" value="F:sequence-specific DNA binding"/>
    <property type="evidence" value="ECO:0007669"/>
    <property type="project" value="InterPro"/>
</dbReference>
<dbReference type="InterPro" id="IPR037923">
    <property type="entry name" value="HTH-like"/>
</dbReference>
<dbReference type="EMBL" id="CP042807">
    <property type="protein sequence ID" value="QEE26050.1"/>
    <property type="molecule type" value="Genomic_DNA"/>
</dbReference>
<dbReference type="SUPFAM" id="SSF51215">
    <property type="entry name" value="Regulatory protein AraC"/>
    <property type="match status" value="1"/>
</dbReference>
<evidence type="ECO:0000256" key="4">
    <source>
        <dbReference type="ARBA" id="ARBA00023163"/>
    </source>
</evidence>
<dbReference type="InterPro" id="IPR050204">
    <property type="entry name" value="AraC_XylS_family_regulators"/>
</dbReference>
<protein>
    <submittedName>
        <fullName evidence="6">Helix-turn-helix transcriptional regulator</fullName>
    </submittedName>
</protein>
<dbReference type="KEGG" id="rgl:CS053_17230"/>
<evidence type="ECO:0000313" key="6">
    <source>
        <dbReference type="EMBL" id="QEE26050.1"/>
    </source>
</evidence>
<dbReference type="Gene3D" id="1.10.10.60">
    <property type="entry name" value="Homeodomain-like"/>
    <property type="match status" value="2"/>
</dbReference>
<keyword evidence="1" id="KW-0805">Transcription regulation</keyword>
<dbReference type="PRINTS" id="PR00032">
    <property type="entry name" value="HTHARAC"/>
</dbReference>
<accession>A0A5B9E5X5</accession>